<feature type="region of interest" description="Disordered" evidence="1">
    <location>
        <begin position="540"/>
        <end position="565"/>
    </location>
</feature>
<keyword evidence="2" id="KW-1133">Transmembrane helix</keyword>
<dbReference type="AlphaFoldDB" id="A0A8W8JBD0"/>
<proteinExistence type="predicted"/>
<evidence type="ECO:0008006" key="5">
    <source>
        <dbReference type="Google" id="ProtNLM"/>
    </source>
</evidence>
<sequence>ICQKEYPYCFNDICLDACPEYTVGYRKSCVLNCPPDAKFVTAYSCDGVCYSGNKKCSSECPESHPFVFKSKYLYHCLNKCPSFTAVNNRKCELSCPLARPYLHSGRCLSKCPLTHPFAMLRNSLFNEILVCTDRCHEGMGSYKNACVSICPSKSPNEYHGKCVSFCGKDRPYVNTTPSKKSTIYHQQCVAKCPKEKNLWTERNECVSKCPETTIFFNDTCVTKCPSDFPLNYTKEKHDKIKHECVERCPVHTFQYKTFCFDTCPPYLKHYLSNCTLNCPKAYPFISSDNVSCVQSCPASEVYSENKCDKSCSQEKKYIVNKTCFEFCPDAFNLQLETQQGILCLKPPCPHSFVLLEWTNQCVRSCPKNMFIIDDVCRNVSTCPNGTFTEKSSHGTLCTEKCSNSLYINGNMCIKKCPSHTVIEDQHCNNNCSGTKPYRFPRGSDYDNPAILCVSECPDGYCMYQNKCISCYECRDHQQVVYKNLCVDSCPPTYVILNSNYICFYNSYYLHRGLQAMFFLFTIICVFFIIVLCCYRGPLKCSRKSPEEEQEDSASLIKETEENQEA</sequence>
<evidence type="ECO:0000256" key="2">
    <source>
        <dbReference type="SAM" id="Phobius"/>
    </source>
</evidence>
<reference evidence="3" key="1">
    <citation type="submission" date="2022-08" db="UniProtKB">
        <authorList>
            <consortium name="EnsemblMetazoa"/>
        </authorList>
    </citation>
    <scope>IDENTIFICATION</scope>
    <source>
        <strain evidence="3">05x7-T-G4-1.051#20</strain>
    </source>
</reference>
<evidence type="ECO:0000256" key="1">
    <source>
        <dbReference type="SAM" id="MobiDB-lite"/>
    </source>
</evidence>
<dbReference type="Proteomes" id="UP000005408">
    <property type="component" value="Unassembled WGS sequence"/>
</dbReference>
<feature type="transmembrane region" description="Helical" evidence="2">
    <location>
        <begin position="515"/>
        <end position="534"/>
    </location>
</feature>
<keyword evidence="4" id="KW-1185">Reference proteome</keyword>
<name>A0A8W8JBD0_MAGGI</name>
<keyword evidence="2" id="KW-0812">Transmembrane</keyword>
<dbReference type="InterPro" id="IPR009030">
    <property type="entry name" value="Growth_fac_rcpt_cys_sf"/>
</dbReference>
<evidence type="ECO:0000313" key="4">
    <source>
        <dbReference type="Proteomes" id="UP000005408"/>
    </source>
</evidence>
<accession>A0A8W8JBD0</accession>
<dbReference type="EnsemblMetazoa" id="G17715.2">
    <property type="protein sequence ID" value="G17715.2:cds"/>
    <property type="gene ID" value="G17715"/>
</dbReference>
<dbReference type="EnsemblMetazoa" id="G17715.1">
    <property type="protein sequence ID" value="G17715.1:cds"/>
    <property type="gene ID" value="G17715"/>
</dbReference>
<keyword evidence="2" id="KW-0472">Membrane</keyword>
<dbReference type="SUPFAM" id="SSF57184">
    <property type="entry name" value="Growth factor receptor domain"/>
    <property type="match status" value="1"/>
</dbReference>
<evidence type="ECO:0000313" key="3">
    <source>
        <dbReference type="EnsemblMetazoa" id="G17715.1:cds"/>
    </source>
</evidence>
<protein>
    <recommendedName>
        <fullName evidence="5">Proprotein convertase subtilisin/kexin type 5</fullName>
    </recommendedName>
</protein>
<organism evidence="3 4">
    <name type="scientific">Magallana gigas</name>
    <name type="common">Pacific oyster</name>
    <name type="synonym">Crassostrea gigas</name>
    <dbReference type="NCBI Taxonomy" id="29159"/>
    <lineage>
        <taxon>Eukaryota</taxon>
        <taxon>Metazoa</taxon>
        <taxon>Spiralia</taxon>
        <taxon>Lophotrochozoa</taxon>
        <taxon>Mollusca</taxon>
        <taxon>Bivalvia</taxon>
        <taxon>Autobranchia</taxon>
        <taxon>Pteriomorphia</taxon>
        <taxon>Ostreida</taxon>
        <taxon>Ostreoidea</taxon>
        <taxon>Ostreidae</taxon>
        <taxon>Magallana</taxon>
    </lineage>
</organism>